<dbReference type="RefSeq" id="WP_164312664.1">
    <property type="nucleotide sequence ID" value="NZ_JAAGLU010000003.1"/>
</dbReference>
<protein>
    <submittedName>
        <fullName evidence="1">Uncharacterized protein</fullName>
    </submittedName>
</protein>
<comment type="caution">
    <text evidence="1">The sequence shown here is derived from an EMBL/GenBank/DDBJ whole genome shotgun (WGS) entry which is preliminary data.</text>
</comment>
<sequence>MSADPNFQDRMFLESEAIYQRILDAQVADAQAELMAAQLRASQENEQA</sequence>
<reference evidence="1" key="1">
    <citation type="submission" date="2020-01" db="EMBL/GenBank/DDBJ databases">
        <title>Insect and environment-associated Actinomycetes.</title>
        <authorList>
            <person name="Currrie C."/>
            <person name="Chevrette M."/>
            <person name="Carlson C."/>
            <person name="Stubbendieck R."/>
            <person name="Wendt-Pienkowski E."/>
        </authorList>
    </citation>
    <scope>NUCLEOTIDE SEQUENCE</scope>
    <source>
        <strain evidence="1">SID12501</strain>
    </source>
</reference>
<accession>A0A6B3BNJ3</accession>
<dbReference type="EMBL" id="JAAGLU010000003">
    <property type="protein sequence ID" value="NEC85223.1"/>
    <property type="molecule type" value="Genomic_DNA"/>
</dbReference>
<gene>
    <name evidence="1" type="ORF">G3I71_04960</name>
</gene>
<evidence type="ECO:0000313" key="1">
    <source>
        <dbReference type="EMBL" id="NEC85223.1"/>
    </source>
</evidence>
<organism evidence="1">
    <name type="scientific">Streptomyces sp. SID12501</name>
    <dbReference type="NCBI Taxonomy" id="2706042"/>
    <lineage>
        <taxon>Bacteria</taxon>
        <taxon>Bacillati</taxon>
        <taxon>Actinomycetota</taxon>
        <taxon>Actinomycetes</taxon>
        <taxon>Kitasatosporales</taxon>
        <taxon>Streptomycetaceae</taxon>
        <taxon>Streptomyces</taxon>
    </lineage>
</organism>
<proteinExistence type="predicted"/>
<name>A0A6B3BNJ3_9ACTN</name>
<dbReference type="AlphaFoldDB" id="A0A6B3BNJ3"/>